<sequence length="526" mass="60015">MKPRGLVLSVERPSIPFFAVSKVVLLASLVALFLNVTLSLYTYFSSHYYLIIRQPVLKVSSSISFSVSNSSEDSRIASSSLINNSPFSSSVSLPRNSSLPDYNSVSSFLLPSPRPLLLRPSEHPKLDDQISPNSDFSSKYSNSSYPFESIPSNSSTNFIPPSSRIPKAKRAVNNKQRIPKGCDLSKGEWVPDPNAPYYTNLSCMTIQEHQNCMKFGKPNLDFLKWRWKPDGCELPLLDPARFLDFMRGKNLAFIGDSLARNQMQSLMCLLSRVEHPKENPYPSEKVTRMVYAEHNVTIWAFWSPFLIRAEEINRSTNGSNLTAWNLFLDEPDPLWPAHLPTMNHIVVNTGNWYTRPALFHLRGAPVGCHYCPVPDAPFMSLRRANRRAFRTALDAVASGFTAGGVAVVRTVSPAHFEGGKWDKRGDCRRTRPFRPREAPKLEGVEMDMYREQLKEFWRVKWEGSEKGLEMRLLDATRAMLMRPDGHPSRYGHWPQEERVMYNDCVHWCLPGPVDMWNDFLFRMLTI</sequence>
<dbReference type="EMBL" id="JADCNM010000009">
    <property type="protein sequence ID" value="KAG0469328.1"/>
    <property type="molecule type" value="Genomic_DNA"/>
</dbReference>
<dbReference type="Pfam" id="PF14416">
    <property type="entry name" value="PMR5N"/>
    <property type="match status" value="1"/>
</dbReference>
<keyword evidence="7" id="KW-0472">Membrane</keyword>
<dbReference type="Proteomes" id="UP000639772">
    <property type="component" value="Chromosome 9"/>
</dbReference>
<evidence type="ECO:0000259" key="8">
    <source>
        <dbReference type="Pfam" id="PF13839"/>
    </source>
</evidence>
<comment type="subcellular location">
    <subcellularLocation>
        <location evidence="1">Golgi apparatus membrane</location>
        <topology evidence="1">Single-pass type II membrane protein</topology>
    </subcellularLocation>
</comment>
<accession>A0A835UPQ6</accession>
<evidence type="ECO:0000259" key="9">
    <source>
        <dbReference type="Pfam" id="PF14416"/>
    </source>
</evidence>
<comment type="caution">
    <text evidence="10">The sequence shown here is derived from an EMBL/GenBank/DDBJ whole genome shotgun (WGS) entry which is preliminary data.</text>
</comment>
<dbReference type="PANTHER" id="PTHR32285:SF48">
    <property type="entry name" value="PROTEIN TRICHOME BIREFRINGENCE-LIKE 19"/>
    <property type="match status" value="1"/>
</dbReference>
<dbReference type="InterPro" id="IPR026057">
    <property type="entry name" value="TBL_C"/>
</dbReference>
<dbReference type="AlphaFoldDB" id="A0A835UPQ6"/>
<gene>
    <name evidence="10" type="ORF">HPP92_018656</name>
</gene>
<evidence type="ECO:0000313" key="11">
    <source>
        <dbReference type="Proteomes" id="UP000639772"/>
    </source>
</evidence>
<evidence type="ECO:0000313" key="10">
    <source>
        <dbReference type="EMBL" id="KAG0469328.1"/>
    </source>
</evidence>
<keyword evidence="6" id="KW-0333">Golgi apparatus</keyword>
<dbReference type="Pfam" id="PF13839">
    <property type="entry name" value="PC-Esterase"/>
    <property type="match status" value="1"/>
</dbReference>
<evidence type="ECO:0000256" key="7">
    <source>
        <dbReference type="ARBA" id="ARBA00023136"/>
    </source>
</evidence>
<dbReference type="GO" id="GO:1990538">
    <property type="term" value="F:xylan O-acetyltransferase activity"/>
    <property type="evidence" value="ECO:0007669"/>
    <property type="project" value="UniProtKB-ARBA"/>
</dbReference>
<dbReference type="GO" id="GO:0000139">
    <property type="term" value="C:Golgi membrane"/>
    <property type="evidence" value="ECO:0007669"/>
    <property type="project" value="UniProtKB-SubCell"/>
</dbReference>
<evidence type="ECO:0000256" key="6">
    <source>
        <dbReference type="ARBA" id="ARBA00023034"/>
    </source>
</evidence>
<evidence type="ECO:0000256" key="5">
    <source>
        <dbReference type="ARBA" id="ARBA00022989"/>
    </source>
</evidence>
<name>A0A835UPQ6_VANPL</name>
<keyword evidence="5" id="KW-1133">Transmembrane helix</keyword>
<evidence type="ECO:0008006" key="12">
    <source>
        <dbReference type="Google" id="ProtNLM"/>
    </source>
</evidence>
<evidence type="ECO:0000256" key="1">
    <source>
        <dbReference type="ARBA" id="ARBA00004323"/>
    </source>
</evidence>
<evidence type="ECO:0000256" key="4">
    <source>
        <dbReference type="ARBA" id="ARBA00022968"/>
    </source>
</evidence>
<feature type="domain" description="Trichome birefringence-like C-terminal" evidence="8">
    <location>
        <begin position="234"/>
        <end position="523"/>
    </location>
</feature>
<evidence type="ECO:0000256" key="2">
    <source>
        <dbReference type="ARBA" id="ARBA00007727"/>
    </source>
</evidence>
<proteinExistence type="inferred from homology"/>
<evidence type="ECO:0000256" key="3">
    <source>
        <dbReference type="ARBA" id="ARBA00022692"/>
    </source>
</evidence>
<organism evidence="10 11">
    <name type="scientific">Vanilla planifolia</name>
    <name type="common">Vanilla</name>
    <dbReference type="NCBI Taxonomy" id="51239"/>
    <lineage>
        <taxon>Eukaryota</taxon>
        <taxon>Viridiplantae</taxon>
        <taxon>Streptophyta</taxon>
        <taxon>Embryophyta</taxon>
        <taxon>Tracheophyta</taxon>
        <taxon>Spermatophyta</taxon>
        <taxon>Magnoliopsida</taxon>
        <taxon>Liliopsida</taxon>
        <taxon>Asparagales</taxon>
        <taxon>Orchidaceae</taxon>
        <taxon>Vanilloideae</taxon>
        <taxon>Vanilleae</taxon>
        <taxon>Vanilla</taxon>
    </lineage>
</organism>
<reference evidence="10 11" key="1">
    <citation type="journal article" date="2020" name="Nat. Food">
        <title>A phased Vanilla planifolia genome enables genetic improvement of flavour and production.</title>
        <authorList>
            <person name="Hasing T."/>
            <person name="Tang H."/>
            <person name="Brym M."/>
            <person name="Khazi F."/>
            <person name="Huang T."/>
            <person name="Chambers A.H."/>
        </authorList>
    </citation>
    <scope>NUCLEOTIDE SEQUENCE [LARGE SCALE GENOMIC DNA]</scope>
    <source>
        <tissue evidence="10">Leaf</tissue>
    </source>
</reference>
<dbReference type="PANTHER" id="PTHR32285">
    <property type="entry name" value="PROTEIN TRICHOME BIREFRINGENCE-LIKE 9-RELATED"/>
    <property type="match status" value="1"/>
</dbReference>
<protein>
    <recommendedName>
        <fullName evidence="12">Trichome birefringence-like N-terminal domain-containing protein</fullName>
    </recommendedName>
</protein>
<comment type="similarity">
    <text evidence="2">Belongs to the PC-esterase family. TBL subfamily.</text>
</comment>
<dbReference type="InterPro" id="IPR029962">
    <property type="entry name" value="TBL"/>
</dbReference>
<dbReference type="OrthoDB" id="630188at2759"/>
<feature type="domain" description="Trichome birefringence-like N-terminal" evidence="9">
    <location>
        <begin position="181"/>
        <end position="233"/>
    </location>
</feature>
<keyword evidence="3" id="KW-0812">Transmembrane</keyword>
<keyword evidence="4" id="KW-0735">Signal-anchor</keyword>
<dbReference type="InterPro" id="IPR025846">
    <property type="entry name" value="TBL_N"/>
</dbReference>